<reference evidence="1 2" key="1">
    <citation type="journal article" date="2010" name="Nature">
        <title>Genome sequencing and analysis of the model grass Brachypodium distachyon.</title>
        <authorList>
            <consortium name="International Brachypodium Initiative"/>
        </authorList>
    </citation>
    <scope>NUCLEOTIDE SEQUENCE [LARGE SCALE GENOMIC DNA]</scope>
    <source>
        <strain evidence="1 2">Bd21</strain>
    </source>
</reference>
<proteinExistence type="predicted"/>
<keyword evidence="3" id="KW-1185">Reference proteome</keyword>
<accession>A0A2K2DNM5</accession>
<dbReference type="Proteomes" id="UP000008810">
    <property type="component" value="Chromosome 1"/>
</dbReference>
<dbReference type="EMBL" id="CM000880">
    <property type="protein sequence ID" value="PNT75876.1"/>
    <property type="molecule type" value="Genomic_DNA"/>
</dbReference>
<gene>
    <name evidence="1" type="ORF">BRADI_1g39944v3</name>
</gene>
<dbReference type="EnsemblPlants" id="PNT75876">
    <property type="protein sequence ID" value="PNT75876"/>
    <property type="gene ID" value="BRADI_1g39944v3"/>
</dbReference>
<evidence type="ECO:0000313" key="3">
    <source>
        <dbReference type="Proteomes" id="UP000008810"/>
    </source>
</evidence>
<evidence type="ECO:0000313" key="1">
    <source>
        <dbReference type="EMBL" id="PNT75876.1"/>
    </source>
</evidence>
<dbReference type="InParanoid" id="A0A2K2DNM5"/>
<name>A0A2K2DNM5_BRADI</name>
<reference evidence="1" key="2">
    <citation type="submission" date="2017-06" db="EMBL/GenBank/DDBJ databases">
        <title>WGS assembly of Brachypodium distachyon.</title>
        <authorList>
            <consortium name="The International Brachypodium Initiative"/>
            <person name="Lucas S."/>
            <person name="Harmon-Smith M."/>
            <person name="Lail K."/>
            <person name="Tice H."/>
            <person name="Grimwood J."/>
            <person name="Bruce D."/>
            <person name="Barry K."/>
            <person name="Shu S."/>
            <person name="Lindquist E."/>
            <person name="Wang M."/>
            <person name="Pitluck S."/>
            <person name="Vogel J.P."/>
            <person name="Garvin D.F."/>
            <person name="Mockler T.C."/>
            <person name="Schmutz J."/>
            <person name="Rokhsar D."/>
            <person name="Bevan M.W."/>
        </authorList>
    </citation>
    <scope>NUCLEOTIDE SEQUENCE</scope>
    <source>
        <strain evidence="1">Bd21</strain>
    </source>
</reference>
<reference evidence="2" key="3">
    <citation type="submission" date="2018-08" db="UniProtKB">
        <authorList>
            <consortium name="EnsemblPlants"/>
        </authorList>
    </citation>
    <scope>IDENTIFICATION</scope>
    <source>
        <strain evidence="2">cv. Bd21</strain>
    </source>
</reference>
<evidence type="ECO:0000313" key="2">
    <source>
        <dbReference type="EnsemblPlants" id="PNT75876"/>
    </source>
</evidence>
<protein>
    <submittedName>
        <fullName evidence="1 2">Uncharacterized protein</fullName>
    </submittedName>
</protein>
<sequence>MYLCTKGKKKSKRYCVLTSSTEHESYSFT</sequence>
<dbReference type="AlphaFoldDB" id="A0A2K2DNM5"/>
<organism evidence="1">
    <name type="scientific">Brachypodium distachyon</name>
    <name type="common">Purple false brome</name>
    <name type="synonym">Trachynia distachya</name>
    <dbReference type="NCBI Taxonomy" id="15368"/>
    <lineage>
        <taxon>Eukaryota</taxon>
        <taxon>Viridiplantae</taxon>
        <taxon>Streptophyta</taxon>
        <taxon>Embryophyta</taxon>
        <taxon>Tracheophyta</taxon>
        <taxon>Spermatophyta</taxon>
        <taxon>Magnoliopsida</taxon>
        <taxon>Liliopsida</taxon>
        <taxon>Poales</taxon>
        <taxon>Poaceae</taxon>
        <taxon>BOP clade</taxon>
        <taxon>Pooideae</taxon>
        <taxon>Stipodae</taxon>
        <taxon>Brachypodieae</taxon>
        <taxon>Brachypodium</taxon>
    </lineage>
</organism>
<dbReference type="Gramene" id="PNT75876">
    <property type="protein sequence ID" value="PNT75876"/>
    <property type="gene ID" value="BRADI_1g39944v3"/>
</dbReference>